<name>A0A976P003_BRELC</name>
<keyword evidence="2" id="KW-1185">Reference proteome</keyword>
<dbReference type="KEGG" id="blac:94352655"/>
<evidence type="ECO:0000313" key="2">
    <source>
        <dbReference type="Proteomes" id="UP000294530"/>
    </source>
</evidence>
<accession>A0A976P003</accession>
<organism evidence="1 2">
    <name type="scientific">Bremia lactucae</name>
    <name type="common">Lettuce downy mildew</name>
    <dbReference type="NCBI Taxonomy" id="4779"/>
    <lineage>
        <taxon>Eukaryota</taxon>
        <taxon>Sar</taxon>
        <taxon>Stramenopiles</taxon>
        <taxon>Oomycota</taxon>
        <taxon>Peronosporomycetes</taxon>
        <taxon>Peronosporales</taxon>
        <taxon>Peronosporaceae</taxon>
        <taxon>Bremia</taxon>
    </lineage>
</organism>
<dbReference type="RefSeq" id="XP_067823876.1">
    <property type="nucleotide sequence ID" value="XM_067966984.1"/>
</dbReference>
<evidence type="ECO:0000313" key="1">
    <source>
        <dbReference type="EMBL" id="TDH74378.1"/>
    </source>
</evidence>
<reference evidence="1 2" key="1">
    <citation type="journal article" date="2021" name="Genome Biol.">
        <title>AFLAP: assembly-free linkage analysis pipeline using k-mers from genome sequencing data.</title>
        <authorList>
            <person name="Fletcher K."/>
            <person name="Zhang L."/>
            <person name="Gil J."/>
            <person name="Han R."/>
            <person name="Cavanaugh K."/>
            <person name="Michelmore R."/>
        </authorList>
    </citation>
    <scope>NUCLEOTIDE SEQUENCE [LARGE SCALE GENOMIC DNA]</scope>
    <source>
        <strain evidence="1 2">SF5</strain>
    </source>
</reference>
<proteinExistence type="predicted"/>
<protein>
    <submittedName>
        <fullName evidence="1">Uncharacterized protein</fullName>
    </submittedName>
</protein>
<sequence>MTSSSKNLADWKPLESSFLPALISIIARDIILTLAEFAVDFGPNYVDPSDGIKVIDKVKTRWVQQFMAV</sequence>
<dbReference type="Proteomes" id="UP000294530">
    <property type="component" value="Unassembled WGS sequence"/>
</dbReference>
<dbReference type="GeneID" id="94352655"/>
<dbReference type="EMBL" id="SHOA02000011">
    <property type="protein sequence ID" value="TDH74378.1"/>
    <property type="molecule type" value="Genomic_DNA"/>
</dbReference>
<dbReference type="AlphaFoldDB" id="A0A976P003"/>
<gene>
    <name evidence="1" type="ORF">CCR75_008937</name>
</gene>
<comment type="caution">
    <text evidence="1">The sequence shown here is derived from an EMBL/GenBank/DDBJ whole genome shotgun (WGS) entry which is preliminary data.</text>
</comment>